<dbReference type="Pfam" id="PF02743">
    <property type="entry name" value="dCache_1"/>
    <property type="match status" value="1"/>
</dbReference>
<dbReference type="FunFam" id="3.30.565.10:FF:000006">
    <property type="entry name" value="Sensor histidine kinase WalK"/>
    <property type="match status" value="1"/>
</dbReference>
<feature type="domain" description="Histidine kinase" evidence="15">
    <location>
        <begin position="381"/>
        <end position="599"/>
    </location>
</feature>
<evidence type="ECO:0000256" key="4">
    <source>
        <dbReference type="ARBA" id="ARBA00022475"/>
    </source>
</evidence>
<dbReference type="InterPro" id="IPR036890">
    <property type="entry name" value="HATPase_C_sf"/>
</dbReference>
<evidence type="ECO:0000256" key="11">
    <source>
        <dbReference type="ARBA" id="ARBA00023136"/>
    </source>
</evidence>
<evidence type="ECO:0000256" key="2">
    <source>
        <dbReference type="ARBA" id="ARBA00004429"/>
    </source>
</evidence>
<dbReference type="PANTHER" id="PTHR43547:SF2">
    <property type="entry name" value="HYBRID SIGNAL TRANSDUCTION HISTIDINE KINASE C"/>
    <property type="match status" value="1"/>
</dbReference>
<dbReference type="InterPro" id="IPR004358">
    <property type="entry name" value="Sig_transdc_His_kin-like_C"/>
</dbReference>
<keyword evidence="13" id="KW-0175">Coiled coil</keyword>
<evidence type="ECO:0000256" key="8">
    <source>
        <dbReference type="ARBA" id="ARBA00022777"/>
    </source>
</evidence>
<keyword evidence="10" id="KW-0902">Two-component regulatory system</keyword>
<dbReference type="Pfam" id="PF00672">
    <property type="entry name" value="HAMP"/>
    <property type="match status" value="1"/>
</dbReference>
<dbReference type="SUPFAM" id="SSF52172">
    <property type="entry name" value="CheY-like"/>
    <property type="match status" value="1"/>
</dbReference>
<evidence type="ECO:0000259" key="16">
    <source>
        <dbReference type="PROSITE" id="PS50110"/>
    </source>
</evidence>
<dbReference type="InterPro" id="IPR001789">
    <property type="entry name" value="Sig_transdc_resp-reg_receiver"/>
</dbReference>
<proteinExistence type="predicted"/>
<dbReference type="InterPro" id="IPR033479">
    <property type="entry name" value="dCache_1"/>
</dbReference>
<evidence type="ECO:0000313" key="19">
    <source>
        <dbReference type="Proteomes" id="UP000475582"/>
    </source>
</evidence>
<keyword evidence="19" id="KW-1185">Reference proteome</keyword>
<dbReference type="FunFam" id="1.10.287.130:FF:000001">
    <property type="entry name" value="Two-component sensor histidine kinase"/>
    <property type="match status" value="1"/>
</dbReference>
<feature type="coiled-coil region" evidence="13">
    <location>
        <begin position="35"/>
        <end position="62"/>
    </location>
</feature>
<dbReference type="InterPro" id="IPR003660">
    <property type="entry name" value="HAMP_dom"/>
</dbReference>
<dbReference type="CDD" id="cd12914">
    <property type="entry name" value="PDC1_DGC_like"/>
    <property type="match status" value="1"/>
</dbReference>
<feature type="coiled-coil region" evidence="13">
    <location>
        <begin position="337"/>
        <end position="374"/>
    </location>
</feature>
<reference evidence="18 19" key="1">
    <citation type="submission" date="2019-11" db="EMBL/GenBank/DDBJ databases">
        <title>Type strains purchased from KCTC, JCM and DSMZ.</title>
        <authorList>
            <person name="Lu H."/>
        </authorList>
    </citation>
    <scope>NUCLEOTIDE SEQUENCE [LARGE SCALE GENOMIC DNA]</scope>
    <source>
        <strain evidence="18 19">KCTC 22382</strain>
    </source>
</reference>
<dbReference type="SMART" id="SM00388">
    <property type="entry name" value="HisKA"/>
    <property type="match status" value="1"/>
</dbReference>
<evidence type="ECO:0000259" key="17">
    <source>
        <dbReference type="PROSITE" id="PS50885"/>
    </source>
</evidence>
<dbReference type="CDD" id="cd06225">
    <property type="entry name" value="HAMP"/>
    <property type="match status" value="1"/>
</dbReference>
<keyword evidence="9 14" id="KW-1133">Transmembrane helix</keyword>
<evidence type="ECO:0000256" key="5">
    <source>
        <dbReference type="ARBA" id="ARBA00022553"/>
    </source>
</evidence>
<dbReference type="CDD" id="cd17580">
    <property type="entry name" value="REC_2_DhkD-like"/>
    <property type="match status" value="1"/>
</dbReference>
<feature type="transmembrane region" description="Helical" evidence="14">
    <location>
        <begin position="286"/>
        <end position="309"/>
    </location>
</feature>
<keyword evidence="6" id="KW-0808">Transferase</keyword>
<dbReference type="EMBL" id="WNKY01000001">
    <property type="protein sequence ID" value="MTV36075.1"/>
    <property type="molecule type" value="Genomic_DNA"/>
</dbReference>
<accession>A0A6L6PCD3</accession>
<evidence type="ECO:0000256" key="9">
    <source>
        <dbReference type="ARBA" id="ARBA00022989"/>
    </source>
</evidence>
<dbReference type="EC" id="2.7.13.3" evidence="3"/>
<dbReference type="Gene3D" id="3.30.565.10">
    <property type="entry name" value="Histidine kinase-like ATPase, C-terminal domain"/>
    <property type="match status" value="1"/>
</dbReference>
<dbReference type="Pfam" id="PF02518">
    <property type="entry name" value="HATPase_c"/>
    <property type="match status" value="1"/>
</dbReference>
<comment type="catalytic activity">
    <reaction evidence="1">
        <text>ATP + protein L-histidine = ADP + protein N-phospho-L-histidine.</text>
        <dbReference type="EC" id="2.7.13.3"/>
    </reaction>
</comment>
<dbReference type="Pfam" id="PF00512">
    <property type="entry name" value="HisKA"/>
    <property type="match status" value="1"/>
</dbReference>
<comment type="subcellular location">
    <subcellularLocation>
        <location evidence="2">Cell inner membrane</location>
        <topology evidence="2">Multi-pass membrane protein</topology>
    </subcellularLocation>
</comment>
<dbReference type="SUPFAM" id="SSF158472">
    <property type="entry name" value="HAMP domain-like"/>
    <property type="match status" value="1"/>
</dbReference>
<keyword evidence="11 14" id="KW-0472">Membrane</keyword>
<organism evidence="18 19">
    <name type="scientific">Duganella radicis</name>
    <dbReference type="NCBI Taxonomy" id="551988"/>
    <lineage>
        <taxon>Bacteria</taxon>
        <taxon>Pseudomonadati</taxon>
        <taxon>Pseudomonadota</taxon>
        <taxon>Betaproteobacteria</taxon>
        <taxon>Burkholderiales</taxon>
        <taxon>Oxalobacteraceae</taxon>
        <taxon>Telluria group</taxon>
        <taxon>Duganella</taxon>
    </lineage>
</organism>
<dbReference type="Gene3D" id="6.10.340.10">
    <property type="match status" value="1"/>
</dbReference>
<dbReference type="Pfam" id="PF00072">
    <property type="entry name" value="Response_reg"/>
    <property type="match status" value="1"/>
</dbReference>
<dbReference type="SUPFAM" id="SSF47384">
    <property type="entry name" value="Homodimeric domain of signal transducing histidine kinase"/>
    <property type="match status" value="1"/>
</dbReference>
<dbReference type="CDD" id="cd12915">
    <property type="entry name" value="PDC2_DGC_like"/>
    <property type="match status" value="1"/>
</dbReference>
<dbReference type="CDD" id="cd00082">
    <property type="entry name" value="HisKA"/>
    <property type="match status" value="1"/>
</dbReference>
<dbReference type="AlphaFoldDB" id="A0A6L6PCD3"/>
<evidence type="ECO:0000256" key="6">
    <source>
        <dbReference type="ARBA" id="ARBA00022679"/>
    </source>
</evidence>
<evidence type="ECO:0000313" key="18">
    <source>
        <dbReference type="EMBL" id="MTV36075.1"/>
    </source>
</evidence>
<dbReference type="InterPro" id="IPR011006">
    <property type="entry name" value="CheY-like_superfamily"/>
</dbReference>
<dbReference type="PROSITE" id="PS50109">
    <property type="entry name" value="HIS_KIN"/>
    <property type="match status" value="1"/>
</dbReference>
<protein>
    <recommendedName>
        <fullName evidence="3">histidine kinase</fullName>
        <ecNumber evidence="3">2.7.13.3</ecNumber>
    </recommendedName>
</protein>
<evidence type="ECO:0000256" key="10">
    <source>
        <dbReference type="ARBA" id="ARBA00023012"/>
    </source>
</evidence>
<evidence type="ECO:0000256" key="3">
    <source>
        <dbReference type="ARBA" id="ARBA00012438"/>
    </source>
</evidence>
<dbReference type="Proteomes" id="UP000475582">
    <property type="component" value="Unassembled WGS sequence"/>
</dbReference>
<evidence type="ECO:0000256" key="14">
    <source>
        <dbReference type="SAM" id="Phobius"/>
    </source>
</evidence>
<evidence type="ECO:0000256" key="1">
    <source>
        <dbReference type="ARBA" id="ARBA00000085"/>
    </source>
</evidence>
<dbReference type="PANTHER" id="PTHR43547">
    <property type="entry name" value="TWO-COMPONENT HISTIDINE KINASE"/>
    <property type="match status" value="1"/>
</dbReference>
<dbReference type="InterPro" id="IPR005467">
    <property type="entry name" value="His_kinase_dom"/>
</dbReference>
<dbReference type="PROSITE" id="PS50110">
    <property type="entry name" value="RESPONSE_REGULATORY"/>
    <property type="match status" value="1"/>
</dbReference>
<feature type="domain" description="Response regulatory" evidence="16">
    <location>
        <begin position="619"/>
        <end position="735"/>
    </location>
</feature>
<dbReference type="GO" id="GO:0000155">
    <property type="term" value="F:phosphorelay sensor kinase activity"/>
    <property type="evidence" value="ECO:0007669"/>
    <property type="project" value="InterPro"/>
</dbReference>
<dbReference type="Gene3D" id="1.10.287.130">
    <property type="match status" value="1"/>
</dbReference>
<keyword evidence="5 12" id="KW-0597">Phosphoprotein</keyword>
<feature type="domain" description="HAMP" evidence="17">
    <location>
        <begin position="306"/>
        <end position="359"/>
    </location>
</feature>
<evidence type="ECO:0000256" key="7">
    <source>
        <dbReference type="ARBA" id="ARBA00022692"/>
    </source>
</evidence>
<name>A0A6L6PCD3_9BURK</name>
<dbReference type="SUPFAM" id="SSF55874">
    <property type="entry name" value="ATPase domain of HSP90 chaperone/DNA topoisomerase II/histidine kinase"/>
    <property type="match status" value="1"/>
</dbReference>
<keyword evidence="8" id="KW-0418">Kinase</keyword>
<dbReference type="SMART" id="SM00387">
    <property type="entry name" value="HATPase_c"/>
    <property type="match status" value="1"/>
</dbReference>
<dbReference type="PROSITE" id="PS50885">
    <property type="entry name" value="HAMP"/>
    <property type="match status" value="1"/>
</dbReference>
<dbReference type="SMART" id="SM00448">
    <property type="entry name" value="REC"/>
    <property type="match status" value="1"/>
</dbReference>
<evidence type="ECO:0000256" key="12">
    <source>
        <dbReference type="PROSITE-ProRule" id="PRU00169"/>
    </source>
</evidence>
<dbReference type="SMART" id="SM00304">
    <property type="entry name" value="HAMP"/>
    <property type="match status" value="1"/>
</dbReference>
<keyword evidence="4" id="KW-1003">Cell membrane</keyword>
<dbReference type="RefSeq" id="WP_155461436.1">
    <property type="nucleotide sequence ID" value="NZ_WNKY01000001.1"/>
</dbReference>
<sequence>MAFLLFQLNSLRSRLVLLVLLAIAPIAVMTFVNGARERQHAVETAQENLQRLTNLAAANEAQSIAGARQILRDIASIPDLLGDQAHCSRLLANVLRQNPDYANLGLIQLNGDVTCTAVPSKVPVNLADRSHFRRAVHLRRFVAGGYVFGRVIQKHTVNLTYPVLDDQERVQAVVFAALDLTKLDRFVADIQLPAGSLLLTADSEGKIISRKPNPEQWFGKQVSLEMRNAMAAEPGKPVMLEGPDGVQRLHRFARVGANGLSDYSVTIGIPLDEVTASARHDQTLDLLALAATIGLALLAAWFVGDVLVLRRVQLLVNTANRIASGTLEARSGITYGKEEISELARALDAMAEALQEKELQHLKAESQLREADRRKDEFLAMLAHELRNPLAPISAGAQLLQSGHASDDAVQRTAGIIVRQVHHMTRLVDDLLDVSRVTRGLVTLTRAPLDVKKIVADAVEQAEPLLKAREHGFEVVLPPYPLVVTGDHKRLVQVLVNVLNNAAKYTPAGGAIKLAAHAEGGNVKLIVSDNGIGMSPELRSHVFDLFAQADRNSDRSQGGLGLGLALVKSLVELHGGSVAVESEGEQKGSTFTITLPCTTQQQPVQEPSAGGVKPAQRLRVLVVDDNADAAQTLQLLLEAGGHQVSVAHNGLQALELAQATSPQLCLLDIGLPDINGYDLARGLRSLPHTAQATLVAVTGYGRREDREQARAAGFDHYFVKPLDVEALMALIASLPSINGAS</sequence>
<feature type="modified residue" description="4-aspartylphosphate" evidence="12">
    <location>
        <position position="668"/>
    </location>
</feature>
<dbReference type="Gene3D" id="3.30.450.20">
    <property type="entry name" value="PAS domain"/>
    <property type="match status" value="1"/>
</dbReference>
<evidence type="ECO:0000259" key="15">
    <source>
        <dbReference type="PROSITE" id="PS50109"/>
    </source>
</evidence>
<dbReference type="PRINTS" id="PR00344">
    <property type="entry name" value="BCTRLSENSOR"/>
</dbReference>
<evidence type="ECO:0000256" key="13">
    <source>
        <dbReference type="SAM" id="Coils"/>
    </source>
</evidence>
<dbReference type="OrthoDB" id="9768069at2"/>
<dbReference type="InterPro" id="IPR036097">
    <property type="entry name" value="HisK_dim/P_sf"/>
</dbReference>
<dbReference type="InterPro" id="IPR003661">
    <property type="entry name" value="HisK_dim/P_dom"/>
</dbReference>
<dbReference type="Gene3D" id="3.40.50.2300">
    <property type="match status" value="1"/>
</dbReference>
<dbReference type="GO" id="GO:0005886">
    <property type="term" value="C:plasma membrane"/>
    <property type="evidence" value="ECO:0007669"/>
    <property type="project" value="UniProtKB-SubCell"/>
</dbReference>
<keyword evidence="7 14" id="KW-0812">Transmembrane</keyword>
<dbReference type="InterPro" id="IPR003594">
    <property type="entry name" value="HATPase_dom"/>
</dbReference>
<comment type="caution">
    <text evidence="18">The sequence shown here is derived from an EMBL/GenBank/DDBJ whole genome shotgun (WGS) entry which is preliminary data.</text>
</comment>
<dbReference type="CDD" id="cd00075">
    <property type="entry name" value="HATPase"/>
    <property type="match status" value="1"/>
</dbReference>
<gene>
    <name evidence="18" type="ORF">GM676_00560</name>
</gene>